<dbReference type="OrthoDB" id="6424451at2759"/>
<dbReference type="InterPro" id="IPR006917">
    <property type="entry name" value="SOUL_heme-bd"/>
</dbReference>
<dbReference type="InterPro" id="IPR011256">
    <property type="entry name" value="Reg_factor_effector_dom_sf"/>
</dbReference>
<dbReference type="GO" id="GO:0020037">
    <property type="term" value="F:heme binding"/>
    <property type="evidence" value="ECO:0007669"/>
    <property type="project" value="TreeGrafter"/>
</dbReference>
<dbReference type="EMBL" id="JANIIK010003172">
    <property type="protein sequence ID" value="KAJ3581264.1"/>
    <property type="molecule type" value="Genomic_DNA"/>
</dbReference>
<keyword evidence="3" id="KW-1185">Reference proteome</keyword>
<protein>
    <submittedName>
        <fullName evidence="2">Uncharacterized protein</fullName>
    </submittedName>
</protein>
<dbReference type="PANTHER" id="PTHR11220:SF1">
    <property type="entry name" value="HEME-BINDING PROTEIN 2"/>
    <property type="match status" value="1"/>
</dbReference>
<dbReference type="Pfam" id="PF04832">
    <property type="entry name" value="SOUL"/>
    <property type="match status" value="1"/>
</dbReference>
<name>A0A9Q0D3R6_9TELE</name>
<reference evidence="2" key="1">
    <citation type="submission" date="2022-07" db="EMBL/GenBank/DDBJ databases">
        <title>Chromosome-level genome of Muraenolepis orangiensis.</title>
        <authorList>
            <person name="Kim J."/>
        </authorList>
    </citation>
    <scope>NUCLEOTIDE SEQUENCE</scope>
    <source>
        <strain evidence="2">KU_S4_2022</strain>
        <tissue evidence="2">Muscle</tissue>
    </source>
</reference>
<sequence>TSTEIRRGYEARHYDGAMWVTTTEGPSFFMESATYTAFMRLFKYISGANQDGTKIEMTAPVIIKSEPRTRLFFQRRTYTMSFLLPSTQQASAPTRPAPPPPTDKKVSVVSLPDMNVYVRGYGGWMTTLGDKTSLSSLRRSLDSVQARPMKMFNRHNEAWLVVEGEPVCPPALLA</sequence>
<evidence type="ECO:0000313" key="3">
    <source>
        <dbReference type="Proteomes" id="UP001148018"/>
    </source>
</evidence>
<proteinExistence type="inferred from homology"/>
<comment type="caution">
    <text evidence="2">The sequence shown here is derived from an EMBL/GenBank/DDBJ whole genome shotgun (WGS) entry which is preliminary data.</text>
</comment>
<comment type="similarity">
    <text evidence="1">Belongs to the HEBP family.</text>
</comment>
<dbReference type="Proteomes" id="UP001148018">
    <property type="component" value="Unassembled WGS sequence"/>
</dbReference>
<gene>
    <name evidence="2" type="ORF">NHX12_016842</name>
</gene>
<dbReference type="AlphaFoldDB" id="A0A9Q0D3R6"/>
<dbReference type="PANTHER" id="PTHR11220">
    <property type="entry name" value="HEME-BINDING PROTEIN-RELATED"/>
    <property type="match status" value="1"/>
</dbReference>
<evidence type="ECO:0000256" key="1">
    <source>
        <dbReference type="ARBA" id="ARBA00009817"/>
    </source>
</evidence>
<accession>A0A9Q0D3R6</accession>
<evidence type="ECO:0000313" key="2">
    <source>
        <dbReference type="EMBL" id="KAJ3581264.1"/>
    </source>
</evidence>
<feature type="non-terminal residue" evidence="2">
    <location>
        <position position="174"/>
    </location>
</feature>
<dbReference type="Gene3D" id="3.20.80.10">
    <property type="entry name" value="Regulatory factor, effector binding domain"/>
    <property type="match status" value="1"/>
</dbReference>
<dbReference type="SUPFAM" id="SSF55136">
    <property type="entry name" value="Probable bacterial effector-binding domain"/>
    <property type="match status" value="1"/>
</dbReference>
<organism evidence="2 3">
    <name type="scientific">Muraenolepis orangiensis</name>
    <name type="common">Patagonian moray cod</name>
    <dbReference type="NCBI Taxonomy" id="630683"/>
    <lineage>
        <taxon>Eukaryota</taxon>
        <taxon>Metazoa</taxon>
        <taxon>Chordata</taxon>
        <taxon>Craniata</taxon>
        <taxon>Vertebrata</taxon>
        <taxon>Euteleostomi</taxon>
        <taxon>Actinopterygii</taxon>
        <taxon>Neopterygii</taxon>
        <taxon>Teleostei</taxon>
        <taxon>Neoteleostei</taxon>
        <taxon>Acanthomorphata</taxon>
        <taxon>Zeiogadaria</taxon>
        <taxon>Gadariae</taxon>
        <taxon>Gadiformes</taxon>
        <taxon>Muraenolepidoidei</taxon>
        <taxon>Muraenolepididae</taxon>
        <taxon>Muraenolepis</taxon>
    </lineage>
</organism>